<evidence type="ECO:0000313" key="2">
    <source>
        <dbReference type="Proteomes" id="UP000708208"/>
    </source>
</evidence>
<organism evidence="1 2">
    <name type="scientific">Allacma fusca</name>
    <dbReference type="NCBI Taxonomy" id="39272"/>
    <lineage>
        <taxon>Eukaryota</taxon>
        <taxon>Metazoa</taxon>
        <taxon>Ecdysozoa</taxon>
        <taxon>Arthropoda</taxon>
        <taxon>Hexapoda</taxon>
        <taxon>Collembola</taxon>
        <taxon>Symphypleona</taxon>
        <taxon>Sminthuridae</taxon>
        <taxon>Allacma</taxon>
    </lineage>
</organism>
<evidence type="ECO:0000313" key="1">
    <source>
        <dbReference type="EMBL" id="CAG7822553.1"/>
    </source>
</evidence>
<proteinExistence type="predicted"/>
<name>A0A8J2PGK3_9HEXA</name>
<feature type="non-terminal residue" evidence="1">
    <location>
        <position position="203"/>
    </location>
</feature>
<keyword evidence="2" id="KW-1185">Reference proteome</keyword>
<accession>A0A8J2PGK3</accession>
<feature type="non-terminal residue" evidence="1">
    <location>
        <position position="1"/>
    </location>
</feature>
<dbReference type="AlphaFoldDB" id="A0A8J2PGK3"/>
<dbReference type="Proteomes" id="UP000708208">
    <property type="component" value="Unassembled WGS sequence"/>
</dbReference>
<comment type="caution">
    <text evidence="1">The sequence shown here is derived from an EMBL/GenBank/DDBJ whole genome shotgun (WGS) entry which is preliminary data.</text>
</comment>
<protein>
    <submittedName>
        <fullName evidence="1">Uncharacterized protein</fullName>
    </submittedName>
</protein>
<dbReference type="EMBL" id="CAJVCH010526723">
    <property type="protein sequence ID" value="CAG7822553.1"/>
    <property type="molecule type" value="Genomic_DNA"/>
</dbReference>
<gene>
    <name evidence="1" type="ORF">AFUS01_LOCUS32819</name>
</gene>
<reference evidence="1" key="1">
    <citation type="submission" date="2021-06" db="EMBL/GenBank/DDBJ databases">
        <authorList>
            <person name="Hodson N. C."/>
            <person name="Mongue J. A."/>
            <person name="Jaron S. K."/>
        </authorList>
    </citation>
    <scope>NUCLEOTIDE SEQUENCE</scope>
</reference>
<sequence length="203" mass="22763">LNLVKYSKIEPTSHARAVTLQALTIYTSHFAQEINQHFPNLQQEVILGLKTSVVNTMEYTGGRPFEKRLLLSLIHCLGEWCMSVKTDSITDDHCPEYQLLSCVFDALVVVIKGRSAPCIYVPKIKDFNPSVPFDDLQHMDPSNGKSMGKESVFLRPEKKSSVKADIETVHLAATNLLYHLETQLGHFPINMSSRCGSIVCENN</sequence>